<evidence type="ECO:0000259" key="9">
    <source>
        <dbReference type="PROSITE" id="PS51405"/>
    </source>
</evidence>
<sequence>MKFSPALAFPALAAAFTGVLNPEGATPSLTDDINLIVDNVEGLLGSVASGIDPDNYRPEPDFPFIPPGPNDSRGPCPGLNLLANHGYLPRDGHVNGAQVLEAVARGFNMAADLATVLIVFAVLTDGDIETESWYLGTAPTQVGGLNRHSTVEADISPNREDYYLGCGDNHHLSSRIFKQNVQFAAQDPEKQFNYDVMARHYGANSRFSQQYNPYIYYFPFPSIVSVVAFNFYPEYFSNGTYGFGGVANYESISSIVGAKFDKATGNFEYVPERYPEQGWYRRATPYGAIQALTDGFTRIYPANPVPMPIAQLGTPNLNVSTILCDLFMGLNSITPLPLAGEAEAVDAGITWALAKLGAVGLSGTILGCPTSAISTNYLYPNSTTIGGPLGPPPAVVANAGNNVYNKIYFETAPTTPQCKHTFEPGAKKGGAKTGSMGASPLYGKSY</sequence>
<evidence type="ECO:0000313" key="11">
    <source>
        <dbReference type="Proteomes" id="UP000660729"/>
    </source>
</evidence>
<dbReference type="PANTHER" id="PTHR33577:SF1">
    <property type="entry name" value="HEME HALOPEROXIDASE FAMILY PROFILE DOMAIN-CONTAINING PROTEIN"/>
    <property type="match status" value="1"/>
</dbReference>
<dbReference type="AlphaFoldDB" id="A0A8H6RE61"/>
<organism evidence="10 11">
    <name type="scientific">Pseudocercospora fuligena</name>
    <dbReference type="NCBI Taxonomy" id="685502"/>
    <lineage>
        <taxon>Eukaryota</taxon>
        <taxon>Fungi</taxon>
        <taxon>Dikarya</taxon>
        <taxon>Ascomycota</taxon>
        <taxon>Pezizomycotina</taxon>
        <taxon>Dothideomycetes</taxon>
        <taxon>Dothideomycetidae</taxon>
        <taxon>Mycosphaerellales</taxon>
        <taxon>Mycosphaerellaceae</taxon>
        <taxon>Pseudocercospora</taxon>
    </lineage>
</organism>
<dbReference type="EMBL" id="JABCIY010000177">
    <property type="protein sequence ID" value="KAF7189939.1"/>
    <property type="molecule type" value="Genomic_DNA"/>
</dbReference>
<dbReference type="Proteomes" id="UP000660729">
    <property type="component" value="Unassembled WGS sequence"/>
</dbReference>
<evidence type="ECO:0000313" key="10">
    <source>
        <dbReference type="EMBL" id="KAF7189939.1"/>
    </source>
</evidence>
<evidence type="ECO:0000256" key="7">
    <source>
        <dbReference type="ARBA" id="ARBA00025795"/>
    </source>
</evidence>
<keyword evidence="5" id="KW-0560">Oxidoreductase</keyword>
<dbReference type="OrthoDB" id="407298at2759"/>
<keyword evidence="3" id="KW-0349">Heme</keyword>
<comment type="cofactor">
    <cofactor evidence="1">
        <name>heme b</name>
        <dbReference type="ChEBI" id="CHEBI:60344"/>
    </cofactor>
</comment>
<dbReference type="InterPro" id="IPR036851">
    <property type="entry name" value="Chloroperoxidase-like_sf"/>
</dbReference>
<dbReference type="GO" id="GO:0046872">
    <property type="term" value="F:metal ion binding"/>
    <property type="evidence" value="ECO:0007669"/>
    <property type="project" value="UniProtKB-KW"/>
</dbReference>
<dbReference type="InterPro" id="IPR000028">
    <property type="entry name" value="Chloroperoxidase"/>
</dbReference>
<evidence type="ECO:0000256" key="6">
    <source>
        <dbReference type="ARBA" id="ARBA00023004"/>
    </source>
</evidence>
<dbReference type="PANTHER" id="PTHR33577">
    <property type="entry name" value="STERIGMATOCYSTIN BIOSYNTHESIS PEROXIDASE STCC-RELATED"/>
    <property type="match status" value="1"/>
</dbReference>
<comment type="similarity">
    <text evidence="7">Belongs to the chloroperoxidase family.</text>
</comment>
<keyword evidence="4" id="KW-0479">Metal-binding</keyword>
<dbReference type="Gene3D" id="1.10.489.10">
    <property type="entry name" value="Chloroperoxidase-like"/>
    <property type="match status" value="1"/>
</dbReference>
<evidence type="ECO:0000256" key="8">
    <source>
        <dbReference type="SAM" id="SignalP"/>
    </source>
</evidence>
<proteinExistence type="inferred from homology"/>
<feature type="domain" description="Heme haloperoxidase family profile" evidence="9">
    <location>
        <begin position="60"/>
        <end position="293"/>
    </location>
</feature>
<name>A0A8H6RE61_9PEZI</name>
<evidence type="ECO:0000256" key="1">
    <source>
        <dbReference type="ARBA" id="ARBA00001970"/>
    </source>
</evidence>
<protein>
    <submittedName>
        <fullName evidence="10">Aromatic peroxygenase</fullName>
    </submittedName>
</protein>
<keyword evidence="2" id="KW-0575">Peroxidase</keyword>
<evidence type="ECO:0000256" key="5">
    <source>
        <dbReference type="ARBA" id="ARBA00023002"/>
    </source>
</evidence>
<keyword evidence="6" id="KW-0408">Iron</keyword>
<keyword evidence="11" id="KW-1185">Reference proteome</keyword>
<dbReference type="PROSITE" id="PS51405">
    <property type="entry name" value="HEME_HALOPEROXIDASE"/>
    <property type="match status" value="1"/>
</dbReference>
<feature type="chain" id="PRO_5034712763" evidence="8">
    <location>
        <begin position="16"/>
        <end position="446"/>
    </location>
</feature>
<dbReference type="SUPFAM" id="SSF47571">
    <property type="entry name" value="Cloroperoxidase"/>
    <property type="match status" value="1"/>
</dbReference>
<evidence type="ECO:0000256" key="3">
    <source>
        <dbReference type="ARBA" id="ARBA00022617"/>
    </source>
</evidence>
<dbReference type="Pfam" id="PF01328">
    <property type="entry name" value="Peroxidase_2"/>
    <property type="match status" value="1"/>
</dbReference>
<accession>A0A8H6RE61</accession>
<evidence type="ECO:0000256" key="4">
    <source>
        <dbReference type="ARBA" id="ARBA00022723"/>
    </source>
</evidence>
<reference evidence="10" key="1">
    <citation type="submission" date="2020-04" db="EMBL/GenBank/DDBJ databases">
        <title>Draft genome resource of the tomato pathogen Pseudocercospora fuligena.</title>
        <authorList>
            <person name="Zaccaron A."/>
        </authorList>
    </citation>
    <scope>NUCLEOTIDE SEQUENCE</scope>
    <source>
        <strain evidence="10">PF001</strain>
    </source>
</reference>
<comment type="caution">
    <text evidence="10">The sequence shown here is derived from an EMBL/GenBank/DDBJ whole genome shotgun (WGS) entry which is preliminary data.</text>
</comment>
<gene>
    <name evidence="10" type="ORF">HII31_08761</name>
</gene>
<dbReference type="GO" id="GO:0004601">
    <property type="term" value="F:peroxidase activity"/>
    <property type="evidence" value="ECO:0007669"/>
    <property type="project" value="UniProtKB-KW"/>
</dbReference>
<evidence type="ECO:0000256" key="2">
    <source>
        <dbReference type="ARBA" id="ARBA00022559"/>
    </source>
</evidence>
<feature type="signal peptide" evidence="8">
    <location>
        <begin position="1"/>
        <end position="15"/>
    </location>
</feature>
<keyword evidence="8" id="KW-0732">Signal</keyword>